<dbReference type="AlphaFoldDB" id="A0A1G8JIU2"/>
<evidence type="ECO:0000313" key="5">
    <source>
        <dbReference type="EMBL" id="SDI30927.1"/>
    </source>
</evidence>
<keyword evidence="6" id="KW-1185">Reference proteome</keyword>
<keyword evidence="3 5" id="KW-0808">Transferase</keyword>
<evidence type="ECO:0000313" key="6">
    <source>
        <dbReference type="Proteomes" id="UP000198656"/>
    </source>
</evidence>
<dbReference type="InterPro" id="IPR011005">
    <property type="entry name" value="Dihydropteroate_synth-like_sf"/>
</dbReference>
<dbReference type="GO" id="GO:0008705">
    <property type="term" value="F:methionine synthase activity"/>
    <property type="evidence" value="ECO:0007669"/>
    <property type="project" value="TreeGrafter"/>
</dbReference>
<dbReference type="GO" id="GO:0042558">
    <property type="term" value="P:pteridine-containing compound metabolic process"/>
    <property type="evidence" value="ECO:0007669"/>
    <property type="project" value="InterPro"/>
</dbReference>
<dbReference type="STRING" id="1121419.SAMN05443529_1332"/>
<dbReference type="EMBL" id="FNCP01000033">
    <property type="protein sequence ID" value="SDI30927.1"/>
    <property type="molecule type" value="Genomic_DNA"/>
</dbReference>
<protein>
    <submittedName>
        <fullName evidence="5">5-methyltetrahydrofolate--homocysteine methyltransferase</fullName>
    </submittedName>
</protein>
<dbReference type="RefSeq" id="WP_034602399.1">
    <property type="nucleotide sequence ID" value="NZ_FNCP01000033.1"/>
</dbReference>
<dbReference type="Gene3D" id="3.20.20.20">
    <property type="entry name" value="Dihydropteroate synthase-like"/>
    <property type="match status" value="1"/>
</dbReference>
<dbReference type="InterPro" id="IPR050554">
    <property type="entry name" value="Met_Synthase/Corrinoid"/>
</dbReference>
<dbReference type="Pfam" id="PF00809">
    <property type="entry name" value="Pterin_bind"/>
    <property type="match status" value="1"/>
</dbReference>
<evidence type="ECO:0000259" key="4">
    <source>
        <dbReference type="PROSITE" id="PS50972"/>
    </source>
</evidence>
<dbReference type="InterPro" id="IPR000489">
    <property type="entry name" value="Pterin-binding_dom"/>
</dbReference>
<dbReference type="SUPFAM" id="SSF51717">
    <property type="entry name" value="Dihydropteroate synthetase-like"/>
    <property type="match status" value="1"/>
</dbReference>
<dbReference type="NCBIfam" id="NF005719">
    <property type="entry name" value="PRK07535.1"/>
    <property type="match status" value="1"/>
</dbReference>
<proteinExistence type="inferred from homology"/>
<gene>
    <name evidence="5" type="ORF">SAMN05443529_1332</name>
</gene>
<name>A0A1G8JIU2_9FIRM</name>
<evidence type="ECO:0000256" key="3">
    <source>
        <dbReference type="ARBA" id="ARBA00022679"/>
    </source>
</evidence>
<keyword evidence="2 5" id="KW-0489">Methyltransferase</keyword>
<feature type="domain" description="Pterin-binding" evidence="4">
    <location>
        <begin position="1"/>
        <end position="264"/>
    </location>
</feature>
<dbReference type="PANTHER" id="PTHR45833">
    <property type="entry name" value="METHIONINE SYNTHASE"/>
    <property type="match status" value="1"/>
</dbReference>
<dbReference type="OrthoDB" id="358252at2"/>
<dbReference type="GO" id="GO:0005829">
    <property type="term" value="C:cytosol"/>
    <property type="evidence" value="ECO:0007669"/>
    <property type="project" value="TreeGrafter"/>
</dbReference>
<sequence length="267" mass="29137">MLVVGELINASRKAIGEAIRAQDAAYIQKIAIDEFEAGADYIDVNAGIFVGKEPEYLQWLVKTVQEVVNAPCCIDSPDPKAIDAALSVHKGVAMINSISLEKERYDALIPVVAGTDLKVVALCMSDEGMPETMDARLKIAEKLIEGLVKNNVPLNNIYVDPLVQPISVNNTFAVEFINSVEAIMTRFKGVHTMCGLSNVSYGLPVRKFMNQAFAIMAIGKGLDGLIINPLDKMMMASLVTAEALAGRDNYSVNYLKAYRNKKFDFLG</sequence>
<dbReference type="GO" id="GO:0032259">
    <property type="term" value="P:methylation"/>
    <property type="evidence" value="ECO:0007669"/>
    <property type="project" value="UniProtKB-KW"/>
</dbReference>
<organism evidence="5 6">
    <name type="scientific">Desulfosporosinus hippei DSM 8344</name>
    <dbReference type="NCBI Taxonomy" id="1121419"/>
    <lineage>
        <taxon>Bacteria</taxon>
        <taxon>Bacillati</taxon>
        <taxon>Bacillota</taxon>
        <taxon>Clostridia</taxon>
        <taxon>Eubacteriales</taxon>
        <taxon>Desulfitobacteriaceae</taxon>
        <taxon>Desulfosporosinus</taxon>
    </lineage>
</organism>
<dbReference type="PROSITE" id="PS50972">
    <property type="entry name" value="PTERIN_BINDING"/>
    <property type="match status" value="1"/>
</dbReference>
<reference evidence="6" key="1">
    <citation type="submission" date="2016-10" db="EMBL/GenBank/DDBJ databases">
        <authorList>
            <person name="Varghese N."/>
            <person name="Submissions S."/>
        </authorList>
    </citation>
    <scope>NUCLEOTIDE SEQUENCE [LARGE SCALE GENOMIC DNA]</scope>
    <source>
        <strain evidence="6">DSM 8344</strain>
    </source>
</reference>
<evidence type="ECO:0000256" key="2">
    <source>
        <dbReference type="ARBA" id="ARBA00022603"/>
    </source>
</evidence>
<accession>A0A1G8JIU2</accession>
<evidence type="ECO:0000256" key="1">
    <source>
        <dbReference type="ARBA" id="ARBA00010398"/>
    </source>
</evidence>
<comment type="similarity">
    <text evidence="1">Belongs to the vitamin-B12 dependent methionine synthase family.</text>
</comment>
<dbReference type="Proteomes" id="UP000198656">
    <property type="component" value="Unassembled WGS sequence"/>
</dbReference>